<dbReference type="InterPro" id="IPR036388">
    <property type="entry name" value="WH-like_DNA-bd_sf"/>
</dbReference>
<dbReference type="SMART" id="SM00418">
    <property type="entry name" value="HTH_ARSR"/>
    <property type="match status" value="1"/>
</dbReference>
<keyword evidence="3" id="KW-0804">Transcription</keyword>
<dbReference type="SUPFAM" id="SSF46785">
    <property type="entry name" value="Winged helix' DNA-binding domain"/>
    <property type="match status" value="1"/>
</dbReference>
<accession>A0A1H3V269</accession>
<dbReference type="PROSITE" id="PS50987">
    <property type="entry name" value="HTH_ARSR_2"/>
    <property type="match status" value="1"/>
</dbReference>
<dbReference type="Proteomes" id="UP000198935">
    <property type="component" value="Unassembled WGS sequence"/>
</dbReference>
<gene>
    <name evidence="5" type="ORF">SAMN05421736_13212</name>
</gene>
<dbReference type="Gene3D" id="1.10.10.10">
    <property type="entry name" value="Winged helix-like DNA-binding domain superfamily/Winged helix DNA-binding domain"/>
    <property type="match status" value="1"/>
</dbReference>
<dbReference type="InterPro" id="IPR011991">
    <property type="entry name" value="ArsR-like_HTH"/>
</dbReference>
<evidence type="ECO:0000256" key="2">
    <source>
        <dbReference type="ARBA" id="ARBA00023125"/>
    </source>
</evidence>
<reference evidence="6" key="1">
    <citation type="submission" date="2016-10" db="EMBL/GenBank/DDBJ databases">
        <authorList>
            <person name="Varghese N."/>
            <person name="Submissions S."/>
        </authorList>
    </citation>
    <scope>NUCLEOTIDE SEQUENCE [LARGE SCALE GENOMIC DNA]</scope>
    <source>
        <strain evidence="6">SP</strain>
    </source>
</reference>
<proteinExistence type="predicted"/>
<keyword evidence="6" id="KW-1185">Reference proteome</keyword>
<dbReference type="STRING" id="1503961.SAMN05421736_13212"/>
<sequence>MVLIFFPKIAEHIQLWNTYHHQWFTYLNETKVVSAINKQQKVDVIKEDFKLCRKVFLAIGNESRQSIIAALMETTCTNGLRVGEITEKTHLSRPAVSHHLKILRDAGIITVREEGSKNFYFMDMKTNLGTLKNFMNHIDKFMEQYY</sequence>
<dbReference type="Pfam" id="PF01022">
    <property type="entry name" value="HTH_5"/>
    <property type="match status" value="1"/>
</dbReference>
<keyword evidence="1" id="KW-0805">Transcription regulation</keyword>
<dbReference type="InterPro" id="IPR001845">
    <property type="entry name" value="HTH_ArsR_DNA-bd_dom"/>
</dbReference>
<feature type="domain" description="HTH arsR-type" evidence="4">
    <location>
        <begin position="44"/>
        <end position="142"/>
    </location>
</feature>
<dbReference type="InterPro" id="IPR051011">
    <property type="entry name" value="Metal_resp_trans_reg"/>
</dbReference>
<dbReference type="GO" id="GO:0003700">
    <property type="term" value="F:DNA-binding transcription factor activity"/>
    <property type="evidence" value="ECO:0007669"/>
    <property type="project" value="InterPro"/>
</dbReference>
<dbReference type="CDD" id="cd00090">
    <property type="entry name" value="HTH_ARSR"/>
    <property type="match status" value="1"/>
</dbReference>
<dbReference type="PRINTS" id="PR00778">
    <property type="entry name" value="HTHARSR"/>
</dbReference>
<evidence type="ECO:0000313" key="5">
    <source>
        <dbReference type="EMBL" id="SDZ68149.1"/>
    </source>
</evidence>
<organism evidence="5 6">
    <name type="scientific">Evansella caseinilytica</name>
    <dbReference type="NCBI Taxonomy" id="1503961"/>
    <lineage>
        <taxon>Bacteria</taxon>
        <taxon>Bacillati</taxon>
        <taxon>Bacillota</taxon>
        <taxon>Bacilli</taxon>
        <taxon>Bacillales</taxon>
        <taxon>Bacillaceae</taxon>
        <taxon>Evansella</taxon>
    </lineage>
</organism>
<dbReference type="EMBL" id="FNPI01000032">
    <property type="protein sequence ID" value="SDZ68149.1"/>
    <property type="molecule type" value="Genomic_DNA"/>
</dbReference>
<evidence type="ECO:0000256" key="1">
    <source>
        <dbReference type="ARBA" id="ARBA00023015"/>
    </source>
</evidence>
<dbReference type="NCBIfam" id="NF033788">
    <property type="entry name" value="HTH_metalloreg"/>
    <property type="match status" value="1"/>
</dbReference>
<dbReference type="GO" id="GO:0003677">
    <property type="term" value="F:DNA binding"/>
    <property type="evidence" value="ECO:0007669"/>
    <property type="project" value="UniProtKB-KW"/>
</dbReference>
<dbReference type="PANTHER" id="PTHR43132">
    <property type="entry name" value="ARSENICAL RESISTANCE OPERON REPRESSOR ARSR-RELATED"/>
    <property type="match status" value="1"/>
</dbReference>
<dbReference type="AlphaFoldDB" id="A0A1H3V269"/>
<evidence type="ECO:0000313" key="6">
    <source>
        <dbReference type="Proteomes" id="UP000198935"/>
    </source>
</evidence>
<evidence type="ECO:0000259" key="4">
    <source>
        <dbReference type="PROSITE" id="PS50987"/>
    </source>
</evidence>
<dbReference type="InterPro" id="IPR036390">
    <property type="entry name" value="WH_DNA-bd_sf"/>
</dbReference>
<keyword evidence="2" id="KW-0238">DNA-binding</keyword>
<evidence type="ECO:0000256" key="3">
    <source>
        <dbReference type="ARBA" id="ARBA00023163"/>
    </source>
</evidence>
<protein>
    <submittedName>
        <fullName evidence="5">ArsR family transcriptional regulator</fullName>
    </submittedName>
</protein>
<dbReference type="PANTHER" id="PTHR43132:SF6">
    <property type="entry name" value="HTH-TYPE TRANSCRIPTIONAL REPRESSOR CZRA"/>
    <property type="match status" value="1"/>
</dbReference>
<name>A0A1H3V269_9BACI</name>